<sequence length="211" mass="23195">MFISARHTGLPRAALLACVLENMGITDASTYDVKQLVELVRDDRYSRVTLGGRKRPLREEKAVVAVFVDDCPLPRAGRGVARRAQLSGPCDAVLPRAPRREPSCVGSSRSGVLFSVAATLPEYVLACDLLLPRCVYACSHCLPLYRERRLSATLRRKAVKRGHPSRLPVLCLRACLEFLAPIVYLAQGPDARPNQKCFVNVLISQVPTSNS</sequence>
<organism evidence="1 2">
    <name type="scientific">Rhipicephalus microplus</name>
    <name type="common">Cattle tick</name>
    <name type="synonym">Boophilus microplus</name>
    <dbReference type="NCBI Taxonomy" id="6941"/>
    <lineage>
        <taxon>Eukaryota</taxon>
        <taxon>Metazoa</taxon>
        <taxon>Ecdysozoa</taxon>
        <taxon>Arthropoda</taxon>
        <taxon>Chelicerata</taxon>
        <taxon>Arachnida</taxon>
        <taxon>Acari</taxon>
        <taxon>Parasitiformes</taxon>
        <taxon>Ixodida</taxon>
        <taxon>Ixodoidea</taxon>
        <taxon>Ixodidae</taxon>
        <taxon>Rhipicephalinae</taxon>
        <taxon>Rhipicephalus</taxon>
        <taxon>Boophilus</taxon>
    </lineage>
</organism>
<dbReference type="AlphaFoldDB" id="A0A9J6F158"/>
<protein>
    <submittedName>
        <fullName evidence="1">Uncharacterized protein</fullName>
    </submittedName>
</protein>
<gene>
    <name evidence="1" type="ORF">HPB51_011206</name>
</gene>
<reference evidence="1" key="2">
    <citation type="submission" date="2021-09" db="EMBL/GenBank/DDBJ databases">
        <authorList>
            <person name="Jia N."/>
            <person name="Wang J."/>
            <person name="Shi W."/>
            <person name="Du L."/>
            <person name="Sun Y."/>
            <person name="Zhan W."/>
            <person name="Jiang J."/>
            <person name="Wang Q."/>
            <person name="Zhang B."/>
            <person name="Ji P."/>
            <person name="Sakyi L.B."/>
            <person name="Cui X."/>
            <person name="Yuan T."/>
            <person name="Jiang B."/>
            <person name="Yang W."/>
            <person name="Lam T.T.-Y."/>
            <person name="Chang Q."/>
            <person name="Ding S."/>
            <person name="Wang X."/>
            <person name="Zhu J."/>
            <person name="Ruan X."/>
            <person name="Zhao L."/>
            <person name="Wei J."/>
            <person name="Que T."/>
            <person name="Du C."/>
            <person name="Cheng J."/>
            <person name="Dai P."/>
            <person name="Han X."/>
            <person name="Huang E."/>
            <person name="Gao Y."/>
            <person name="Liu J."/>
            <person name="Shao H."/>
            <person name="Ye R."/>
            <person name="Li L."/>
            <person name="Wei W."/>
            <person name="Wang X."/>
            <person name="Wang C."/>
            <person name="Huo Q."/>
            <person name="Li W."/>
            <person name="Guo W."/>
            <person name="Chen H."/>
            <person name="Chen S."/>
            <person name="Zhou L."/>
            <person name="Zhou L."/>
            <person name="Ni X."/>
            <person name="Tian J."/>
            <person name="Zhou Y."/>
            <person name="Sheng Y."/>
            <person name="Liu T."/>
            <person name="Pan Y."/>
            <person name="Xia L."/>
            <person name="Li J."/>
            <person name="Zhao F."/>
            <person name="Cao W."/>
        </authorList>
    </citation>
    <scope>NUCLEOTIDE SEQUENCE</scope>
    <source>
        <strain evidence="1">Rmic-2018</strain>
        <tissue evidence="1">Larvae</tissue>
    </source>
</reference>
<reference evidence="1" key="1">
    <citation type="journal article" date="2020" name="Cell">
        <title>Large-Scale Comparative Analyses of Tick Genomes Elucidate Their Genetic Diversity and Vector Capacities.</title>
        <authorList>
            <consortium name="Tick Genome and Microbiome Consortium (TIGMIC)"/>
            <person name="Jia N."/>
            <person name="Wang J."/>
            <person name="Shi W."/>
            <person name="Du L."/>
            <person name="Sun Y."/>
            <person name="Zhan W."/>
            <person name="Jiang J.F."/>
            <person name="Wang Q."/>
            <person name="Zhang B."/>
            <person name="Ji P."/>
            <person name="Bell-Sakyi L."/>
            <person name="Cui X.M."/>
            <person name="Yuan T.T."/>
            <person name="Jiang B.G."/>
            <person name="Yang W.F."/>
            <person name="Lam T.T."/>
            <person name="Chang Q.C."/>
            <person name="Ding S.J."/>
            <person name="Wang X.J."/>
            <person name="Zhu J.G."/>
            <person name="Ruan X.D."/>
            <person name="Zhao L."/>
            <person name="Wei J.T."/>
            <person name="Ye R.Z."/>
            <person name="Que T.C."/>
            <person name="Du C.H."/>
            <person name="Zhou Y.H."/>
            <person name="Cheng J.X."/>
            <person name="Dai P.F."/>
            <person name="Guo W.B."/>
            <person name="Han X.H."/>
            <person name="Huang E.J."/>
            <person name="Li L.F."/>
            <person name="Wei W."/>
            <person name="Gao Y.C."/>
            <person name="Liu J.Z."/>
            <person name="Shao H.Z."/>
            <person name="Wang X."/>
            <person name="Wang C.C."/>
            <person name="Yang T.C."/>
            <person name="Huo Q.B."/>
            <person name="Li W."/>
            <person name="Chen H.Y."/>
            <person name="Chen S.E."/>
            <person name="Zhou L.G."/>
            <person name="Ni X.B."/>
            <person name="Tian J.H."/>
            <person name="Sheng Y."/>
            <person name="Liu T."/>
            <person name="Pan Y.S."/>
            <person name="Xia L.Y."/>
            <person name="Li J."/>
            <person name="Zhao F."/>
            <person name="Cao W.C."/>
        </authorList>
    </citation>
    <scope>NUCLEOTIDE SEQUENCE</scope>
    <source>
        <strain evidence="1">Rmic-2018</strain>
    </source>
</reference>
<dbReference type="Proteomes" id="UP000821866">
    <property type="component" value="Chromosome 1"/>
</dbReference>
<dbReference type="EMBL" id="JABSTU010000001">
    <property type="protein sequence ID" value="KAH8040510.1"/>
    <property type="molecule type" value="Genomic_DNA"/>
</dbReference>
<comment type="caution">
    <text evidence="1">The sequence shown here is derived from an EMBL/GenBank/DDBJ whole genome shotgun (WGS) entry which is preliminary data.</text>
</comment>
<evidence type="ECO:0000313" key="2">
    <source>
        <dbReference type="Proteomes" id="UP000821866"/>
    </source>
</evidence>
<evidence type="ECO:0000313" key="1">
    <source>
        <dbReference type="EMBL" id="KAH8040510.1"/>
    </source>
</evidence>
<proteinExistence type="predicted"/>
<name>A0A9J6F158_RHIMP</name>
<accession>A0A9J6F158</accession>
<keyword evidence="2" id="KW-1185">Reference proteome</keyword>